<evidence type="ECO:0000313" key="6">
    <source>
        <dbReference type="EMBL" id="KAK2143180.1"/>
    </source>
</evidence>
<feature type="compositionally biased region" description="Polar residues" evidence="2">
    <location>
        <begin position="1657"/>
        <end position="1671"/>
    </location>
</feature>
<dbReference type="GO" id="GO:0051897">
    <property type="term" value="P:positive regulation of phosphatidylinositol 3-kinase/protein kinase B signal transduction"/>
    <property type="evidence" value="ECO:0007669"/>
    <property type="project" value="TreeGrafter"/>
</dbReference>
<evidence type="ECO:0000259" key="5">
    <source>
        <dbReference type="SMART" id="SM01310"/>
    </source>
</evidence>
<dbReference type="Pfam" id="PF14666">
    <property type="entry name" value="RICTOR_M"/>
    <property type="match status" value="1"/>
</dbReference>
<dbReference type="GO" id="GO:0043539">
    <property type="term" value="F:protein serine/threonine kinase activator activity"/>
    <property type="evidence" value="ECO:0007669"/>
    <property type="project" value="TreeGrafter"/>
</dbReference>
<proteinExistence type="inferred from homology"/>
<feature type="compositionally biased region" description="Low complexity" evidence="2">
    <location>
        <begin position="1280"/>
        <end position="1292"/>
    </location>
</feature>
<dbReference type="Gene3D" id="1.25.10.10">
    <property type="entry name" value="Leucine-rich Repeat Variant"/>
    <property type="match status" value="1"/>
</dbReference>
<feature type="region of interest" description="Disordered" evidence="2">
    <location>
        <begin position="1689"/>
        <end position="1708"/>
    </location>
</feature>
<dbReference type="InterPro" id="IPR011989">
    <property type="entry name" value="ARM-like"/>
</dbReference>
<feature type="compositionally biased region" description="Basic and acidic residues" evidence="2">
    <location>
        <begin position="1166"/>
        <end position="1192"/>
    </location>
</feature>
<dbReference type="Proteomes" id="UP001208570">
    <property type="component" value="Unassembled WGS sequence"/>
</dbReference>
<evidence type="ECO:0008006" key="8">
    <source>
        <dbReference type="Google" id="ProtNLM"/>
    </source>
</evidence>
<accession>A0AAD9J019</accession>
<feature type="compositionally biased region" description="Polar residues" evidence="2">
    <location>
        <begin position="1098"/>
        <end position="1116"/>
    </location>
</feature>
<evidence type="ECO:0000313" key="7">
    <source>
        <dbReference type="Proteomes" id="UP001208570"/>
    </source>
</evidence>
<dbReference type="InterPro" id="IPR028267">
    <property type="entry name" value="Pianissimo_N"/>
</dbReference>
<feature type="domain" description="Rapamycin-insensitive companion of mTOR N-terminal" evidence="4">
    <location>
        <begin position="58"/>
        <end position="440"/>
    </location>
</feature>
<sequence length="1825" mass="204648">MAAVVYRGRSLRSRRAKGRQENGEEIVILDFSKGPTSNLREILINVVNHRRIMKAKQLGYYNAFARLCYKYGTKFDSVFTKEEVLSCLRLGLLHDDKEMRAGCLRAIRYFCQDEVTVTALLTIRIDLLIARSLDLCLDNELERIHALRLIRQMMHLSPQVFPTSLLNVLVSIARDGNKERDRMVRSCLSTLSELAFLNPELVAQYGVFSVLIQNALECPQLPRINESLLVAILFLLNHPHTRFLIKPEVDIEQLLAPFTDCHYRLRGDSSESSSEDRESQFAACKMAVATVMKSWPGIIYLCKPDGTALQSLLGILYLPNATTRKEIMDLIYDVFRLSVPEWTSDFCQALVSIDPSEMRESWKLSEGFVAEEGKSLLPHLAKARPNLVENHTALLLATFISAGLLEALIEIIITSSDGYVCVRATILLGELLHLVNTILPHESGHHTHCLPTLMAVASNFCIPPEEQNRARRAITHLKRMHVVKKRGPIPCSLHLDRIIQSGMVTKEEPYKPLMLNKDKLVQAFEQQDPDHEVIHQAIKDSNVLYTKENFTWDWDLISTILKWPDDALKKFDEQSNQRFIRRLIYFFKPTNRLFSVAEYDHKDVQSFFQTAIYFIDFLLSCADHEDAAKLTEEFLGDINRYLIECCQPSPPHECLFTPNNLARTCSQYYFLLIGKFTCSQKGEKYLESTGVFHSLLNLVTSGCHDTYIKLIVSSMDYSREGLARELLSKALKATSESARLYTVNFMRVLLRAKVPYINNWGLELLVMQLYDQSKLVAMEALSVISEACENEANLLTLIKMRPSLLHLGHKGAMLLARFLSVPKGFRFLQDANYITQELEKWQKALCQKYVEVVEECLNEAMTTYEKTYDGTYVRRSHRRHPRADVFVPIHLYGQLVQHKYGFMFLTQQEFLENYFKIIREGEMFTEEQIVAVKSALWAVGHIGTSVWGLGLLQEQSVIPDIIKLAEECGVFSVRGTAFYVLGLISSTRKGADILNDYGWESVRHCHGEMWPVVEDVERLCDMITPSVTPNMSVSSLSQFSNSELSADTAKMAQYPRISALVLTPSTDLVEESGRASPFSEGYSPKASFIVGSFDSRSRSNTETSGPPGSGNQSCDLDSSDAEKIVIEISQPPDEVATRQVSEGKPHVDSSSEDEAKSKLRSQSVNEDSRQKDAVIHPRSNSDPHETKLDKYERRVDGASVHFNIEDGVVEAEEVRDSFSRCSESSHDALCKKPSSDDSGNPSKPDHLLVREQRSNSNESWKMMAAGTTTSTKSRSDSLYTDTSSGFSSFDSSHYQGASSEPTQLTPIPSASSLVTEQSASQLSDSSKGYVHPSEYYRKLANLKRKPSLRRRYSNPVLGHISPSSTLQRTKIDYVSFTSARDLQGYATLRELKQNRTFSSENDSQANSKGMVFINNTTSPYANKSNSLDFALGGIRGGPFRQNKSSTSLDDLDTPVTYSMSDAELTTRISSTCNLKRPYESSGRAEYAGICLPVDISMLYQVSEGEDHRSCKPDFVEKYSEYQRVDHKGKASSRSSLTCSVSLSDDAITAAAAAVALAAAATAASGEKDYGDEAADDDNDNIDGNDYSYEFHSSNTCMACMRICQCKTFTDNKQKNLDSDGEDSFYPAREPASSSVTPDNSTQPSPATPVFQKPSGVKSRNSSLSDATAAESLTSNTSIDSSLVLLGEVVSPTTNPQPREPAIGRTNMNEKTPQDKVLLRKEVLRFIVNLSSSVGVKSAEQGLLSLKQKIPSVFEDLCLYHEVSCMLANYRYRLPARRFIQELFQGIDYSQLYEQPRLILDLDDNPKPECQTEPEVKLESVQESIA</sequence>
<dbReference type="GO" id="GO:0038203">
    <property type="term" value="P:TORC2 signaling"/>
    <property type="evidence" value="ECO:0007669"/>
    <property type="project" value="TreeGrafter"/>
</dbReference>
<dbReference type="InterPro" id="IPR028268">
    <property type="entry name" value="Pianissimo_fam"/>
</dbReference>
<dbReference type="PANTHER" id="PTHR13298">
    <property type="entry name" value="CYTOSOLIC REGULATOR PIANISSIMO"/>
    <property type="match status" value="1"/>
</dbReference>
<evidence type="ECO:0000259" key="3">
    <source>
        <dbReference type="SMART" id="SM01307"/>
    </source>
</evidence>
<dbReference type="SMART" id="SM01303">
    <property type="entry name" value="RasGEF_N_2"/>
    <property type="match status" value="1"/>
</dbReference>
<evidence type="ECO:0000256" key="1">
    <source>
        <dbReference type="ARBA" id="ARBA00008878"/>
    </source>
</evidence>
<feature type="compositionally biased region" description="Basic and acidic residues" evidence="2">
    <location>
        <begin position="1243"/>
        <end position="1253"/>
    </location>
</feature>
<feature type="compositionally biased region" description="Polar residues" evidence="2">
    <location>
        <begin position="1631"/>
        <end position="1644"/>
    </location>
</feature>
<feature type="compositionally biased region" description="Basic and acidic residues" evidence="2">
    <location>
        <begin position="1223"/>
        <end position="1235"/>
    </location>
</feature>
<feature type="region of interest" description="Disordered" evidence="2">
    <location>
        <begin position="1129"/>
        <end position="1192"/>
    </location>
</feature>
<organism evidence="6 7">
    <name type="scientific">Paralvinella palmiformis</name>
    <dbReference type="NCBI Taxonomy" id="53620"/>
    <lineage>
        <taxon>Eukaryota</taxon>
        <taxon>Metazoa</taxon>
        <taxon>Spiralia</taxon>
        <taxon>Lophotrochozoa</taxon>
        <taxon>Annelida</taxon>
        <taxon>Polychaeta</taxon>
        <taxon>Sedentaria</taxon>
        <taxon>Canalipalpata</taxon>
        <taxon>Terebellida</taxon>
        <taxon>Terebelliformia</taxon>
        <taxon>Alvinellidae</taxon>
        <taxon>Paralvinella</taxon>
    </lineage>
</organism>
<gene>
    <name evidence="6" type="ORF">LSH36_871g01035</name>
</gene>
<dbReference type="InterPro" id="IPR029453">
    <property type="entry name" value="Rictor_IV"/>
</dbReference>
<comment type="caution">
    <text evidence="6">The sequence shown here is derived from an EMBL/GenBank/DDBJ whole genome shotgun (WGS) entry which is preliminary data.</text>
</comment>
<feature type="region of interest" description="Disordered" evidence="2">
    <location>
        <begin position="1616"/>
        <end position="1671"/>
    </location>
</feature>
<dbReference type="Pfam" id="PF14664">
    <property type="entry name" value="RICTOR_N"/>
    <property type="match status" value="1"/>
</dbReference>
<dbReference type="InterPro" id="IPR029452">
    <property type="entry name" value="RICTOR_V"/>
</dbReference>
<feature type="region of interest" description="Disordered" evidence="2">
    <location>
        <begin position="1223"/>
        <end position="1328"/>
    </location>
</feature>
<dbReference type="PANTHER" id="PTHR13298:SF11">
    <property type="entry name" value="RAPAMYCIN-INSENSITIVE COMPANION OF MTOR"/>
    <property type="match status" value="1"/>
</dbReference>
<protein>
    <recommendedName>
        <fullName evidence="8">Rapamycin-insensitive companion of mTOR</fullName>
    </recommendedName>
</protein>
<dbReference type="InterPro" id="IPR016024">
    <property type="entry name" value="ARM-type_fold"/>
</dbReference>
<dbReference type="SMART" id="SM01310">
    <property type="entry name" value="RICTOR_V"/>
    <property type="match status" value="1"/>
</dbReference>
<feature type="region of interest" description="Disordered" evidence="2">
    <location>
        <begin position="1093"/>
        <end position="1117"/>
    </location>
</feature>
<reference evidence="6" key="1">
    <citation type="journal article" date="2023" name="Mol. Biol. Evol.">
        <title>Third-Generation Sequencing Reveals the Adaptive Role of the Epigenome in Three Deep-Sea Polychaetes.</title>
        <authorList>
            <person name="Perez M."/>
            <person name="Aroh O."/>
            <person name="Sun Y."/>
            <person name="Lan Y."/>
            <person name="Juniper S.K."/>
            <person name="Young C.R."/>
            <person name="Angers B."/>
            <person name="Qian P.Y."/>
        </authorList>
    </citation>
    <scope>NUCLEOTIDE SEQUENCE</scope>
    <source>
        <strain evidence="6">P08H-3</strain>
    </source>
</reference>
<name>A0AAD9J019_9ANNE</name>
<feature type="compositionally biased region" description="Polar residues" evidence="2">
    <location>
        <begin position="1293"/>
        <end position="1326"/>
    </location>
</feature>
<feature type="domain" description="Rapamycin-insensitive companion of mTOR" evidence="5">
    <location>
        <begin position="929"/>
        <end position="1001"/>
    </location>
</feature>
<comment type="similarity">
    <text evidence="1">Belongs to the RICTOR family.</text>
</comment>
<feature type="region of interest" description="Disordered" evidence="2">
    <location>
        <begin position="1803"/>
        <end position="1825"/>
    </location>
</feature>
<dbReference type="GO" id="GO:0031932">
    <property type="term" value="C:TORC2 complex"/>
    <property type="evidence" value="ECO:0007669"/>
    <property type="project" value="InterPro"/>
</dbReference>
<dbReference type="InterPro" id="IPR029451">
    <property type="entry name" value="RICTOR_M"/>
</dbReference>
<keyword evidence="7" id="KW-1185">Reference proteome</keyword>
<dbReference type="SUPFAM" id="SSF48371">
    <property type="entry name" value="ARM repeat"/>
    <property type="match status" value="1"/>
</dbReference>
<dbReference type="EMBL" id="JAODUP010000871">
    <property type="protein sequence ID" value="KAK2143180.1"/>
    <property type="molecule type" value="Genomic_DNA"/>
</dbReference>
<dbReference type="Pfam" id="PF14663">
    <property type="entry name" value="RasGEF_N_2"/>
    <property type="match status" value="1"/>
</dbReference>
<feature type="compositionally biased region" description="Polar residues" evidence="2">
    <location>
        <begin position="1266"/>
        <end position="1279"/>
    </location>
</feature>
<feature type="compositionally biased region" description="Basic and acidic residues" evidence="2">
    <location>
        <begin position="1141"/>
        <end position="1157"/>
    </location>
</feature>
<dbReference type="SMART" id="SM01307">
    <property type="entry name" value="RICTOR_M"/>
    <property type="match status" value="1"/>
</dbReference>
<feature type="domain" description="Rapamycin-insensitive companion of mTOR middle" evidence="3">
    <location>
        <begin position="529"/>
        <end position="752"/>
    </location>
</feature>
<evidence type="ECO:0000259" key="4">
    <source>
        <dbReference type="SMART" id="SM01308"/>
    </source>
</evidence>
<dbReference type="Pfam" id="PF14668">
    <property type="entry name" value="RICTOR_V"/>
    <property type="match status" value="1"/>
</dbReference>
<dbReference type="SMART" id="SM01308">
    <property type="entry name" value="RICTOR_N"/>
    <property type="match status" value="1"/>
</dbReference>
<evidence type="ECO:0000256" key="2">
    <source>
        <dbReference type="SAM" id="MobiDB-lite"/>
    </source>
</evidence>